<name>A0A1X7VRX0_AMPQE</name>
<dbReference type="Pfam" id="PF17917">
    <property type="entry name" value="RT_RNaseH"/>
    <property type="match status" value="1"/>
</dbReference>
<proteinExistence type="predicted"/>
<keyword evidence="2" id="KW-0548">Nucleotidyltransferase</keyword>
<evidence type="ECO:0000256" key="5">
    <source>
        <dbReference type="ARBA" id="ARBA00022801"/>
    </source>
</evidence>
<evidence type="ECO:0000259" key="8">
    <source>
        <dbReference type="Pfam" id="PF17917"/>
    </source>
</evidence>
<evidence type="ECO:0000256" key="2">
    <source>
        <dbReference type="ARBA" id="ARBA00022695"/>
    </source>
</evidence>
<dbReference type="eggNOG" id="KOG0017">
    <property type="taxonomic scope" value="Eukaryota"/>
</dbReference>
<dbReference type="InParanoid" id="A0A1X7VRX0"/>
<dbReference type="PANTHER" id="PTHR37984">
    <property type="entry name" value="PROTEIN CBG26694"/>
    <property type="match status" value="1"/>
</dbReference>
<feature type="domain" description="Reverse transcriptase RNase H-like" evidence="8">
    <location>
        <begin position="141"/>
        <end position="207"/>
    </location>
</feature>
<reference evidence="9" key="1">
    <citation type="submission" date="2017-05" db="UniProtKB">
        <authorList>
            <consortium name="EnsemblMetazoa"/>
        </authorList>
    </citation>
    <scope>IDENTIFICATION</scope>
</reference>
<evidence type="ECO:0000256" key="6">
    <source>
        <dbReference type="ARBA" id="ARBA00022918"/>
    </source>
</evidence>
<accession>A0A1X7VRX0</accession>
<organism evidence="9">
    <name type="scientific">Amphimedon queenslandica</name>
    <name type="common">Sponge</name>
    <dbReference type="NCBI Taxonomy" id="400682"/>
    <lineage>
        <taxon>Eukaryota</taxon>
        <taxon>Metazoa</taxon>
        <taxon>Porifera</taxon>
        <taxon>Demospongiae</taxon>
        <taxon>Heteroscleromorpha</taxon>
        <taxon>Haplosclerida</taxon>
        <taxon>Niphatidae</taxon>
        <taxon>Amphimedon</taxon>
    </lineage>
</organism>
<dbReference type="EnsemblMetazoa" id="Aqu2.1.43111_001">
    <property type="protein sequence ID" value="Aqu2.1.43111_001"/>
    <property type="gene ID" value="Aqu2.1.43111"/>
</dbReference>
<dbReference type="InterPro" id="IPR043128">
    <property type="entry name" value="Rev_trsase/Diguanyl_cyclase"/>
</dbReference>
<dbReference type="GO" id="GO:0003964">
    <property type="term" value="F:RNA-directed DNA polymerase activity"/>
    <property type="evidence" value="ECO:0007669"/>
    <property type="project" value="UniProtKB-KW"/>
</dbReference>
<dbReference type="InterPro" id="IPR043502">
    <property type="entry name" value="DNA/RNA_pol_sf"/>
</dbReference>
<dbReference type="InterPro" id="IPR050951">
    <property type="entry name" value="Retrovirus_Pol_polyprotein"/>
</dbReference>
<dbReference type="SUPFAM" id="SSF56672">
    <property type="entry name" value="DNA/RNA polymerases"/>
    <property type="match status" value="1"/>
</dbReference>
<protein>
    <submittedName>
        <fullName evidence="9">Uncharacterized protein</fullName>
    </submittedName>
</protein>
<dbReference type="GO" id="GO:0016787">
    <property type="term" value="F:hydrolase activity"/>
    <property type="evidence" value="ECO:0007669"/>
    <property type="project" value="UniProtKB-KW"/>
</dbReference>
<dbReference type="Pfam" id="PF00078">
    <property type="entry name" value="RVT_1"/>
    <property type="match status" value="1"/>
</dbReference>
<dbReference type="GO" id="GO:0004519">
    <property type="term" value="F:endonuclease activity"/>
    <property type="evidence" value="ECO:0007669"/>
    <property type="project" value="UniProtKB-KW"/>
</dbReference>
<dbReference type="PANTHER" id="PTHR37984:SF13">
    <property type="entry name" value="RIBONUCLEASE H"/>
    <property type="match status" value="1"/>
</dbReference>
<evidence type="ECO:0000256" key="3">
    <source>
        <dbReference type="ARBA" id="ARBA00022722"/>
    </source>
</evidence>
<keyword evidence="6" id="KW-0695">RNA-directed DNA polymerase</keyword>
<keyword evidence="5" id="KW-0378">Hydrolase</keyword>
<keyword evidence="1" id="KW-0808">Transferase</keyword>
<evidence type="ECO:0000313" key="9">
    <source>
        <dbReference type="EnsemblMetazoa" id="Aqu2.1.43111_001"/>
    </source>
</evidence>
<keyword evidence="3" id="KW-0540">Nuclease</keyword>
<evidence type="ECO:0000256" key="1">
    <source>
        <dbReference type="ARBA" id="ARBA00022679"/>
    </source>
</evidence>
<feature type="domain" description="Reverse transcriptase" evidence="7">
    <location>
        <begin position="20"/>
        <end position="73"/>
    </location>
</feature>
<dbReference type="Gene3D" id="3.30.70.270">
    <property type="match status" value="2"/>
</dbReference>
<dbReference type="InterPro" id="IPR041373">
    <property type="entry name" value="RT_RNaseH"/>
</dbReference>
<keyword evidence="4" id="KW-0255">Endonuclease</keyword>
<evidence type="ECO:0000259" key="7">
    <source>
        <dbReference type="Pfam" id="PF00078"/>
    </source>
</evidence>
<dbReference type="CDD" id="cd09274">
    <property type="entry name" value="RNase_HI_RT_Ty3"/>
    <property type="match status" value="1"/>
</dbReference>
<evidence type="ECO:0000256" key="4">
    <source>
        <dbReference type="ARBA" id="ARBA00022759"/>
    </source>
</evidence>
<sequence length="320" mass="36664">MRGYHLVYLPLQLFSSTPWRVGVVVYIDDVLVTGKDDKTHLQNLDQMMNRLKSAGVTLKKSKFIFLSPSVEYLRHVINKTGLHRSPEKLRAIKEAPEPINFTELKSFIGLITYYSKFLSNLSSLFSPLYRSSHCSQTGGWTELPIALSSHTLAPTEKKYSKIEKEGLAIVFALKKFHQYLYGNFFTIYSDHQNPQVSFSESWQTPEMASSCTLSAYKYKIRRCSGSQMRNADALSRLPLPDHGDIPPLVDFNLVVQQLSDTNVTASHIREWTAKDKVLSRVHHFVLHGWPRSEDSYKPYFDRQNELSAVDGYGELECLFQ</sequence>
<dbReference type="InterPro" id="IPR000477">
    <property type="entry name" value="RT_dom"/>
</dbReference>
<dbReference type="AlphaFoldDB" id="A0A1X7VRX0"/>